<keyword evidence="2" id="KW-1185">Reference proteome</keyword>
<dbReference type="EMBL" id="BOML01000010">
    <property type="protein sequence ID" value="GID99767.1"/>
    <property type="molecule type" value="Genomic_DNA"/>
</dbReference>
<dbReference type="CDD" id="cd20691">
    <property type="entry name" value="CdiI_EC536-like"/>
    <property type="match status" value="1"/>
</dbReference>
<reference evidence="1 2" key="1">
    <citation type="submission" date="2021-01" db="EMBL/GenBank/DDBJ databases">
        <title>Whole genome shotgun sequence of Actinoplanes durhamensis NBRC 14914.</title>
        <authorList>
            <person name="Komaki H."/>
            <person name="Tamura T."/>
        </authorList>
    </citation>
    <scope>NUCLEOTIDE SEQUENCE [LARGE SCALE GENOMIC DNA]</scope>
    <source>
        <strain evidence="1 2">NBRC 14914</strain>
    </source>
</reference>
<evidence type="ECO:0000313" key="1">
    <source>
        <dbReference type="EMBL" id="GID99767.1"/>
    </source>
</evidence>
<organism evidence="1 2">
    <name type="scientific">Paractinoplanes durhamensis</name>
    <dbReference type="NCBI Taxonomy" id="113563"/>
    <lineage>
        <taxon>Bacteria</taxon>
        <taxon>Bacillati</taxon>
        <taxon>Actinomycetota</taxon>
        <taxon>Actinomycetes</taxon>
        <taxon>Micromonosporales</taxon>
        <taxon>Micromonosporaceae</taxon>
        <taxon>Paractinoplanes</taxon>
    </lineage>
</organism>
<dbReference type="Proteomes" id="UP000637628">
    <property type="component" value="Unassembled WGS sequence"/>
</dbReference>
<dbReference type="Pfam" id="PF18616">
    <property type="entry name" value="CdiI_3"/>
    <property type="match status" value="1"/>
</dbReference>
<accession>A0ABQ3YQA2</accession>
<gene>
    <name evidence="1" type="ORF">Adu01nite_11180</name>
</gene>
<protein>
    <submittedName>
        <fullName evidence="1">Uncharacterized protein</fullName>
    </submittedName>
</protein>
<comment type="caution">
    <text evidence="1">The sequence shown here is derived from an EMBL/GenBank/DDBJ whole genome shotgun (WGS) entry which is preliminary data.</text>
</comment>
<evidence type="ECO:0000313" key="2">
    <source>
        <dbReference type="Proteomes" id="UP000637628"/>
    </source>
</evidence>
<proteinExistence type="predicted"/>
<dbReference type="InterPro" id="IPR040547">
    <property type="entry name" value="CdiI"/>
</dbReference>
<name>A0ABQ3YQA2_9ACTN</name>
<sequence>MAVGEAVDRSLEEIEGDVWGEPPAGATRLVATVHELRRRPVGQLAVEDLRTLVGQQVGLDVVVPMVLDLLAAEPLAEGDFYPGDLLAATMRVPVEYWRAYPSWAARLRDIVDAVDVDDEYLRREISAFRGRGY</sequence>